<evidence type="ECO:0000313" key="1">
    <source>
        <dbReference type="EMBL" id="MBJ3778833.1"/>
    </source>
</evidence>
<dbReference type="AlphaFoldDB" id="A0A934ILS4"/>
<dbReference type="GO" id="GO:0003700">
    <property type="term" value="F:DNA-binding transcription factor activity"/>
    <property type="evidence" value="ECO:0007669"/>
    <property type="project" value="InterPro"/>
</dbReference>
<comment type="caution">
    <text evidence="1">The sequence shown here is derived from an EMBL/GenBank/DDBJ whole genome shotgun (WGS) entry which is preliminary data.</text>
</comment>
<dbReference type="InterPro" id="IPR013325">
    <property type="entry name" value="RNA_pol_sigma_r2"/>
</dbReference>
<protein>
    <recommendedName>
        <fullName evidence="3">RNA polymerase sigma-70 region 2 domain-containing protein</fullName>
    </recommendedName>
</protein>
<gene>
    <name evidence="1" type="ORF">JCR33_24250</name>
</gene>
<dbReference type="Proteomes" id="UP000609531">
    <property type="component" value="Unassembled WGS sequence"/>
</dbReference>
<evidence type="ECO:0008006" key="3">
    <source>
        <dbReference type="Google" id="ProtNLM"/>
    </source>
</evidence>
<dbReference type="EMBL" id="JAEKJA010000043">
    <property type="protein sequence ID" value="MBJ3778833.1"/>
    <property type="molecule type" value="Genomic_DNA"/>
</dbReference>
<accession>A0A934ILS4</accession>
<evidence type="ECO:0000313" key="2">
    <source>
        <dbReference type="Proteomes" id="UP000609531"/>
    </source>
</evidence>
<organism evidence="1 2">
    <name type="scientific">Acuticoccus mangrovi</name>
    <dbReference type="NCBI Taxonomy" id="2796142"/>
    <lineage>
        <taxon>Bacteria</taxon>
        <taxon>Pseudomonadati</taxon>
        <taxon>Pseudomonadota</taxon>
        <taxon>Alphaproteobacteria</taxon>
        <taxon>Hyphomicrobiales</taxon>
        <taxon>Amorphaceae</taxon>
        <taxon>Acuticoccus</taxon>
    </lineage>
</organism>
<sequence length="198" mass="21860">MDRPLSPDDIHTLIREADATARRLHRKLRLPAADLDDLRQDLLTDLIARMPGFDPERGSLGAFAGLVMRNRSVRIAETVARQRRLTAGGPMSVDAPAADANRTSLADQLSEADGLGAWHGQRVDHFEQIDGRFDVDRAIAGIAMRDRPLCAALADRSVDRLANAGFGARTSLYRRVRELRMVLAAEGLLPRWDAFRAA</sequence>
<dbReference type="RefSeq" id="WP_198884734.1">
    <property type="nucleotide sequence ID" value="NZ_JAEKJA010000043.1"/>
</dbReference>
<dbReference type="GO" id="GO:0006352">
    <property type="term" value="P:DNA-templated transcription initiation"/>
    <property type="evidence" value="ECO:0007669"/>
    <property type="project" value="InterPro"/>
</dbReference>
<name>A0A934ILS4_9HYPH</name>
<dbReference type="SUPFAM" id="SSF88946">
    <property type="entry name" value="Sigma2 domain of RNA polymerase sigma factors"/>
    <property type="match status" value="1"/>
</dbReference>
<keyword evidence="2" id="KW-1185">Reference proteome</keyword>
<reference evidence="1" key="1">
    <citation type="submission" date="2020-12" db="EMBL/GenBank/DDBJ databases">
        <title>Bacterial taxonomy.</title>
        <authorList>
            <person name="Pan X."/>
        </authorList>
    </citation>
    <scope>NUCLEOTIDE SEQUENCE</scope>
    <source>
        <strain evidence="1">B2012</strain>
    </source>
</reference>
<proteinExistence type="predicted"/>